<dbReference type="EMBL" id="SZQA01000019">
    <property type="protein sequence ID" value="TKK86802.1"/>
    <property type="molecule type" value="Genomic_DNA"/>
</dbReference>
<protein>
    <recommendedName>
        <fullName evidence="4">dTDP-4-dehydrorhamnose 3,5-epimerase</fullName>
        <ecNumber evidence="4">5.1.3.13</ecNumber>
    </recommendedName>
    <alternativeName>
        <fullName evidence="4">Thymidine diphospho-4-keto-rhamnose 3,5-epimerase</fullName>
    </alternativeName>
</protein>
<dbReference type="PANTHER" id="PTHR21047">
    <property type="entry name" value="DTDP-6-DEOXY-D-GLUCOSE-3,5 EPIMERASE"/>
    <property type="match status" value="1"/>
</dbReference>
<reference evidence="5 6" key="1">
    <citation type="submission" date="2019-04" db="EMBL/GenBank/DDBJ databases">
        <title>Herbidospora sp. NEAU-GS14.nov., a novel actinomycete isolated from soil.</title>
        <authorList>
            <person name="Han L."/>
        </authorList>
    </citation>
    <scope>NUCLEOTIDE SEQUENCE [LARGE SCALE GENOMIC DNA]</scope>
    <source>
        <strain evidence="5 6">NEAU-GS14</strain>
    </source>
</reference>
<dbReference type="SUPFAM" id="SSF51182">
    <property type="entry name" value="RmlC-like cupins"/>
    <property type="match status" value="1"/>
</dbReference>
<keyword evidence="4 5" id="KW-0413">Isomerase</keyword>
<dbReference type="UniPathway" id="UPA00124"/>
<gene>
    <name evidence="5" type="primary">rfbC</name>
    <name evidence="5" type="ORF">FDA94_20300</name>
</gene>
<keyword evidence="6" id="KW-1185">Reference proteome</keyword>
<comment type="function">
    <text evidence="4">Catalyzes the epimerization of the C3' and C5'positions of dTDP-6-deoxy-D-xylo-4-hexulose, forming dTDP-6-deoxy-L-lyxo-4-hexulose.</text>
</comment>
<accession>A0A4U3MEJ5</accession>
<dbReference type="GO" id="GO:0005829">
    <property type="term" value="C:cytosol"/>
    <property type="evidence" value="ECO:0007669"/>
    <property type="project" value="TreeGrafter"/>
</dbReference>
<dbReference type="OrthoDB" id="9800680at2"/>
<dbReference type="Pfam" id="PF00908">
    <property type="entry name" value="dTDP_sugar_isom"/>
    <property type="match status" value="1"/>
</dbReference>
<feature type="site" description="Participates in a stacking interaction with the thymidine ring of dTDP-4-oxo-6-deoxyglucose" evidence="3">
    <location>
        <position position="136"/>
    </location>
</feature>
<evidence type="ECO:0000313" key="6">
    <source>
        <dbReference type="Proteomes" id="UP000308705"/>
    </source>
</evidence>
<organism evidence="5 6">
    <name type="scientific">Herbidospora galbida</name>
    <dbReference type="NCBI Taxonomy" id="2575442"/>
    <lineage>
        <taxon>Bacteria</taxon>
        <taxon>Bacillati</taxon>
        <taxon>Actinomycetota</taxon>
        <taxon>Actinomycetes</taxon>
        <taxon>Streptosporangiales</taxon>
        <taxon>Streptosporangiaceae</taxon>
        <taxon>Herbidospora</taxon>
    </lineage>
</organism>
<dbReference type="GO" id="GO:0019305">
    <property type="term" value="P:dTDP-rhamnose biosynthetic process"/>
    <property type="evidence" value="ECO:0007669"/>
    <property type="project" value="UniProtKB-UniRule"/>
</dbReference>
<dbReference type="AlphaFoldDB" id="A0A4U3MEJ5"/>
<evidence type="ECO:0000256" key="2">
    <source>
        <dbReference type="PIRSR" id="PIRSR600888-1"/>
    </source>
</evidence>
<comment type="subunit">
    <text evidence="4">Homodimer.</text>
</comment>
<evidence type="ECO:0000313" key="5">
    <source>
        <dbReference type="EMBL" id="TKK86802.1"/>
    </source>
</evidence>
<comment type="pathway">
    <text evidence="4">Carbohydrate biosynthesis; dTDP-L-rhamnose biosynthesis.</text>
</comment>
<evidence type="ECO:0000256" key="3">
    <source>
        <dbReference type="PIRSR" id="PIRSR600888-3"/>
    </source>
</evidence>
<comment type="similarity">
    <text evidence="1 4">Belongs to the dTDP-4-dehydrorhamnose 3,5-epimerase family.</text>
</comment>
<dbReference type="CDD" id="cd00438">
    <property type="entry name" value="cupin_RmlC"/>
    <property type="match status" value="1"/>
</dbReference>
<dbReference type="InterPro" id="IPR000888">
    <property type="entry name" value="RmlC-like"/>
</dbReference>
<dbReference type="InterPro" id="IPR011051">
    <property type="entry name" value="RmlC_Cupin_sf"/>
</dbReference>
<dbReference type="Proteomes" id="UP000308705">
    <property type="component" value="Unassembled WGS sequence"/>
</dbReference>
<dbReference type="Gene3D" id="2.60.120.10">
    <property type="entry name" value="Jelly Rolls"/>
    <property type="match status" value="1"/>
</dbReference>
<dbReference type="GO" id="GO:0000271">
    <property type="term" value="P:polysaccharide biosynthetic process"/>
    <property type="evidence" value="ECO:0007669"/>
    <property type="project" value="TreeGrafter"/>
</dbReference>
<dbReference type="EC" id="5.1.3.13" evidence="4"/>
<feature type="active site" description="Proton donor" evidence="2">
    <location>
        <position position="130"/>
    </location>
</feature>
<name>A0A4U3MEJ5_9ACTN</name>
<comment type="catalytic activity">
    <reaction evidence="4">
        <text>dTDP-4-dehydro-6-deoxy-alpha-D-glucose = dTDP-4-dehydro-beta-L-rhamnose</text>
        <dbReference type="Rhea" id="RHEA:16969"/>
        <dbReference type="ChEBI" id="CHEBI:57649"/>
        <dbReference type="ChEBI" id="CHEBI:62830"/>
        <dbReference type="EC" id="5.1.3.13"/>
    </reaction>
</comment>
<comment type="caution">
    <text evidence="5">The sequence shown here is derived from an EMBL/GenBank/DDBJ whole genome shotgun (WGS) entry which is preliminary data.</text>
</comment>
<proteinExistence type="inferred from homology"/>
<dbReference type="NCBIfam" id="TIGR01221">
    <property type="entry name" value="rmlC"/>
    <property type="match status" value="1"/>
</dbReference>
<feature type="active site" description="Proton acceptor" evidence="2">
    <location>
        <position position="60"/>
    </location>
</feature>
<dbReference type="GO" id="GO:0008830">
    <property type="term" value="F:dTDP-4-dehydrorhamnose 3,5-epimerase activity"/>
    <property type="evidence" value="ECO:0007669"/>
    <property type="project" value="UniProtKB-UniRule"/>
</dbReference>
<dbReference type="PANTHER" id="PTHR21047:SF2">
    <property type="entry name" value="THYMIDINE DIPHOSPHO-4-KETO-RHAMNOSE 3,5-EPIMERASE"/>
    <property type="match status" value="1"/>
</dbReference>
<evidence type="ECO:0000256" key="1">
    <source>
        <dbReference type="ARBA" id="ARBA00010154"/>
    </source>
</evidence>
<evidence type="ECO:0000256" key="4">
    <source>
        <dbReference type="RuleBase" id="RU364069"/>
    </source>
</evidence>
<sequence>MEELPIKGAYLYTPRLFRDDRGTFMESFRGAEFAEATGHGLRLSQANTSISARGVIRGIHYADVPPSQAKYVTCLSGRILDVIVDLRVGSPTFGRHEKVVLDAESFQSVYISEGLGHGFAALTDHATVFYLCSEPYAPARERGINPLDPVLGIEWPFEQPLLSEKDVRAPTMKQALDEGLLPDFATCTAFYRTLS</sequence>
<dbReference type="RefSeq" id="WP_137248651.1">
    <property type="nucleotide sequence ID" value="NZ_SZQA01000019.1"/>
</dbReference>
<dbReference type="InterPro" id="IPR014710">
    <property type="entry name" value="RmlC-like_jellyroll"/>
</dbReference>